<comment type="caution">
    <text evidence="2">The sequence shown here is derived from an EMBL/GenBank/DDBJ whole genome shotgun (WGS) entry which is preliminary data.</text>
</comment>
<gene>
    <name evidence="2" type="ORF">GCM10023175_55890</name>
</gene>
<keyword evidence="3" id="KW-1185">Reference proteome</keyword>
<dbReference type="InterPro" id="IPR006175">
    <property type="entry name" value="YjgF/YER057c/UK114"/>
</dbReference>
<dbReference type="InterPro" id="IPR035959">
    <property type="entry name" value="RutC-like_sf"/>
</dbReference>
<dbReference type="Proteomes" id="UP001501598">
    <property type="component" value="Unassembled WGS sequence"/>
</dbReference>
<dbReference type="Pfam" id="PF01042">
    <property type="entry name" value="Ribonuc_L-PSP"/>
    <property type="match status" value="1"/>
</dbReference>
<organism evidence="2 3">
    <name type="scientific">Pseudonocardia xishanensis</name>
    <dbReference type="NCBI Taxonomy" id="630995"/>
    <lineage>
        <taxon>Bacteria</taxon>
        <taxon>Bacillati</taxon>
        <taxon>Actinomycetota</taxon>
        <taxon>Actinomycetes</taxon>
        <taxon>Pseudonocardiales</taxon>
        <taxon>Pseudonocardiaceae</taxon>
        <taxon>Pseudonocardia</taxon>
    </lineage>
</organism>
<evidence type="ECO:0000313" key="3">
    <source>
        <dbReference type="Proteomes" id="UP001501598"/>
    </source>
</evidence>
<proteinExistence type="inferred from homology"/>
<dbReference type="EMBL" id="BAABGT010000093">
    <property type="protein sequence ID" value="GAA4555517.1"/>
    <property type="molecule type" value="Genomic_DNA"/>
</dbReference>
<dbReference type="CDD" id="cd00448">
    <property type="entry name" value="YjgF_YER057c_UK114_family"/>
    <property type="match status" value="1"/>
</dbReference>
<dbReference type="RefSeq" id="WP_345424969.1">
    <property type="nucleotide sequence ID" value="NZ_BAABGT010000093.1"/>
</dbReference>
<dbReference type="Gene3D" id="3.30.1330.40">
    <property type="entry name" value="RutC-like"/>
    <property type="match status" value="1"/>
</dbReference>
<reference evidence="3" key="1">
    <citation type="journal article" date="2019" name="Int. J. Syst. Evol. Microbiol.">
        <title>The Global Catalogue of Microorganisms (GCM) 10K type strain sequencing project: providing services to taxonomists for standard genome sequencing and annotation.</title>
        <authorList>
            <consortium name="The Broad Institute Genomics Platform"/>
            <consortium name="The Broad Institute Genome Sequencing Center for Infectious Disease"/>
            <person name="Wu L."/>
            <person name="Ma J."/>
        </authorList>
    </citation>
    <scope>NUCLEOTIDE SEQUENCE [LARGE SCALE GENOMIC DNA]</scope>
    <source>
        <strain evidence="3">JCM 17906</strain>
    </source>
</reference>
<comment type="similarity">
    <text evidence="1">Belongs to the RutC family.</text>
</comment>
<dbReference type="PANTHER" id="PTHR11803:SF58">
    <property type="entry name" value="PROTEIN HMF1-RELATED"/>
    <property type="match status" value="1"/>
</dbReference>
<dbReference type="SUPFAM" id="SSF55298">
    <property type="entry name" value="YjgF-like"/>
    <property type="match status" value="1"/>
</dbReference>
<sequence>MKQISTSDAPGYLPFLTQGMVSNGLLWAAAIPRDPKTLDIPATFEEQVRLSFRNLAAVLDAAGLTLDSLVKVNVYLADMADWAAFNEIYKEYVNLSLPPMRCAVQIAGLNNGYLIELDVIAEVEES</sequence>
<evidence type="ECO:0000256" key="1">
    <source>
        <dbReference type="ARBA" id="ARBA00010552"/>
    </source>
</evidence>
<name>A0ABP8RZD9_9PSEU</name>
<accession>A0ABP8RZD9</accession>
<dbReference type="PANTHER" id="PTHR11803">
    <property type="entry name" value="2-IMINOBUTANOATE/2-IMINOPROPANOATE DEAMINASE RIDA"/>
    <property type="match status" value="1"/>
</dbReference>
<evidence type="ECO:0000313" key="2">
    <source>
        <dbReference type="EMBL" id="GAA4555517.1"/>
    </source>
</evidence>
<protein>
    <submittedName>
        <fullName evidence="2">RidA family protein</fullName>
    </submittedName>
</protein>